<dbReference type="InterPro" id="IPR046136">
    <property type="entry name" value="DUF6138"/>
</dbReference>
<dbReference type="Proteomes" id="UP000035199">
    <property type="component" value="Chromosome"/>
</dbReference>
<keyword evidence="2" id="KW-1185">Reference proteome</keyword>
<reference evidence="2" key="2">
    <citation type="submission" date="2015-05" db="EMBL/GenBank/DDBJ databases">
        <title>Complete genome sequence of Corynebacterium mustelae DSM 45274, isolated from various tissues of a male ferret with lethal sepsis.</title>
        <authorList>
            <person name="Ruckert C."/>
            <person name="Albersmeier A."/>
            <person name="Winkler A."/>
            <person name="Tauch A."/>
        </authorList>
    </citation>
    <scope>NUCLEOTIDE SEQUENCE [LARGE SCALE GENOMIC DNA]</scope>
    <source>
        <strain evidence="2">DSM 45274</strain>
    </source>
</reference>
<dbReference type="AlphaFoldDB" id="A0A0G3GV08"/>
<sequence>MKSNLADFCTTLMTKWRSGLDVASMLALADAATTDAGGDAVSFVLDEWFDQVLGAQLPESTAEFACHGAVLQLKNGYCGENPVERVFTAVAATNPDVPPRFLETGTGRLPQEFQAVGFDGLSISANDVTGVISIDFTVENGQTVRFAVEFLERILRDTDFPRELNIQVTGLTGDYVPIPELPKIGMSQLFMSAVSYLPVRVSVVRYAREAMKYDFFYGCPELSYETGKNIQLGGVAVFALGLTALGETDVVGEYMVSSGLWEQDMELYFLRCFVHIHGGTLAAVLLVDQCLQQAELARCNSSVVAELRAWRLTVDKRRD</sequence>
<accession>A0A0G3GV08</accession>
<dbReference type="PATRIC" id="fig|571915.4.peg.694"/>
<name>A0A0G3GV08_9CORY</name>
<dbReference type="EMBL" id="CP011542">
    <property type="protein sequence ID" value="AKK04999.1"/>
    <property type="molecule type" value="Genomic_DNA"/>
</dbReference>
<evidence type="ECO:0000313" key="1">
    <source>
        <dbReference type="EMBL" id="AKK04999.1"/>
    </source>
</evidence>
<reference evidence="1 2" key="1">
    <citation type="journal article" date="2015" name="Genome Announc.">
        <title>Complete Genome Sequence of the Type Strain Corynebacterium mustelae DSM 45274, Isolated from Various Tissues of a Male Ferret with Lethal Sepsis.</title>
        <authorList>
            <person name="Ruckert C."/>
            <person name="Eimer J."/>
            <person name="Winkler A."/>
            <person name="Tauch A."/>
        </authorList>
    </citation>
    <scope>NUCLEOTIDE SEQUENCE [LARGE SCALE GENOMIC DNA]</scope>
    <source>
        <strain evidence="1 2">DSM 45274</strain>
    </source>
</reference>
<protein>
    <submittedName>
        <fullName evidence="1">Uncharacterized protein</fullName>
    </submittedName>
</protein>
<dbReference type="KEGG" id="cmv:CMUST_03275"/>
<dbReference type="Pfam" id="PF19635">
    <property type="entry name" value="DUF6138"/>
    <property type="match status" value="1"/>
</dbReference>
<organism evidence="1 2">
    <name type="scientific">Corynebacterium mustelae</name>
    <dbReference type="NCBI Taxonomy" id="571915"/>
    <lineage>
        <taxon>Bacteria</taxon>
        <taxon>Bacillati</taxon>
        <taxon>Actinomycetota</taxon>
        <taxon>Actinomycetes</taxon>
        <taxon>Mycobacteriales</taxon>
        <taxon>Corynebacteriaceae</taxon>
        <taxon>Corynebacterium</taxon>
    </lineage>
</organism>
<dbReference type="STRING" id="571915.CMUST_03275"/>
<dbReference type="RefSeq" id="WP_047261302.1">
    <property type="nucleotide sequence ID" value="NZ_CP011542.1"/>
</dbReference>
<evidence type="ECO:0000313" key="2">
    <source>
        <dbReference type="Proteomes" id="UP000035199"/>
    </source>
</evidence>
<proteinExistence type="predicted"/>
<gene>
    <name evidence="1" type="ORF">CMUST_03275</name>
</gene>